<dbReference type="EMBL" id="DSOV01000007">
    <property type="protein sequence ID" value="HEN41093.1"/>
    <property type="molecule type" value="Genomic_DNA"/>
</dbReference>
<proteinExistence type="predicted"/>
<evidence type="ECO:0000313" key="1">
    <source>
        <dbReference type="EMBL" id="HEN41093.1"/>
    </source>
</evidence>
<comment type="caution">
    <text evidence="1">The sequence shown here is derived from an EMBL/GenBank/DDBJ whole genome shotgun (WGS) entry which is preliminary data.</text>
</comment>
<reference evidence="1" key="1">
    <citation type="journal article" date="2020" name="mSystems">
        <title>Genome- and Community-Level Interaction Insights into Carbon Utilization and Element Cycling Functions of Hydrothermarchaeota in Hydrothermal Sediment.</title>
        <authorList>
            <person name="Zhou Z."/>
            <person name="Liu Y."/>
            <person name="Xu W."/>
            <person name="Pan J."/>
            <person name="Luo Z.H."/>
            <person name="Li M."/>
        </authorList>
    </citation>
    <scope>NUCLEOTIDE SEQUENCE [LARGE SCALE GENOMIC DNA]</scope>
    <source>
        <strain evidence="1">SpSt-349</strain>
    </source>
</reference>
<accession>A0A831TZ23</accession>
<gene>
    <name evidence="1" type="ORF">ENQ87_01770</name>
</gene>
<sequence>MEFYAQTGADGTETPLIVDDKDFIAKAEAYLNKCDYKASAVYARSAFEKLIRRYCEKKKRPVAFKSRLKDYTTEDFWNVIKDEIPDGTRNDIETYRPLVLNAFSHYNTERHEIRAELVGAIQAVKGLKTELNAL</sequence>
<dbReference type="AlphaFoldDB" id="A0A831TZ23"/>
<organism evidence="1">
    <name type="scientific">Geobacter metallireducens</name>
    <dbReference type="NCBI Taxonomy" id="28232"/>
    <lineage>
        <taxon>Bacteria</taxon>
        <taxon>Pseudomonadati</taxon>
        <taxon>Thermodesulfobacteriota</taxon>
        <taxon>Desulfuromonadia</taxon>
        <taxon>Geobacterales</taxon>
        <taxon>Geobacteraceae</taxon>
        <taxon>Geobacter</taxon>
    </lineage>
</organism>
<protein>
    <submittedName>
        <fullName evidence="1">DUF4145 domain-containing protein</fullName>
    </submittedName>
</protein>
<name>A0A831TZ23_GEOME</name>